<evidence type="ECO:0000256" key="1">
    <source>
        <dbReference type="ARBA" id="ARBA00004141"/>
    </source>
</evidence>
<feature type="domain" description="Ubiquitin-like" evidence="8">
    <location>
        <begin position="81"/>
        <end position="152"/>
    </location>
</feature>
<protein>
    <recommendedName>
        <fullName evidence="8">Ubiquitin-like domain-containing protein</fullName>
    </recommendedName>
</protein>
<dbReference type="Gene3D" id="3.10.20.90">
    <property type="entry name" value="Phosphatidylinositol 3-kinase Catalytic Subunit, Chain A, domain 1"/>
    <property type="match status" value="1"/>
</dbReference>
<dbReference type="InterPro" id="IPR001898">
    <property type="entry name" value="SLC13A/DASS"/>
</dbReference>
<keyword evidence="4 7" id="KW-0472">Membrane</keyword>
<dbReference type="InterPro" id="IPR029071">
    <property type="entry name" value="Ubiquitin-like_domsf"/>
</dbReference>
<name>A0A6A4TBB6_SCOMX</name>
<comment type="caution">
    <text evidence="9">The sequence shown here is derived from an EMBL/GenBank/DDBJ whole genome shotgun (WGS) entry which is preliminary data.</text>
</comment>
<accession>A0A6A4TBB6</accession>
<evidence type="ECO:0000256" key="5">
    <source>
        <dbReference type="SAM" id="Coils"/>
    </source>
</evidence>
<feature type="coiled-coil region" evidence="5">
    <location>
        <begin position="665"/>
        <end position="696"/>
    </location>
</feature>
<keyword evidence="2 7" id="KW-0812">Transmembrane</keyword>
<gene>
    <name evidence="9" type="ORF">F2P81_006342</name>
</gene>
<dbReference type="PROSITE" id="PS50053">
    <property type="entry name" value="UBIQUITIN_2"/>
    <property type="match status" value="1"/>
</dbReference>
<dbReference type="PANTHER" id="PTHR21074">
    <property type="entry name" value="IQ AND UBIQUITIN-LIKE DOMAIN-CONTAINING PROTEIN"/>
    <property type="match status" value="1"/>
</dbReference>
<dbReference type="Pfam" id="PF00939">
    <property type="entry name" value="Na_sulph_symp"/>
    <property type="match status" value="1"/>
</dbReference>
<feature type="transmembrane region" description="Helical" evidence="7">
    <location>
        <begin position="730"/>
        <end position="758"/>
    </location>
</feature>
<feature type="transmembrane region" description="Helical" evidence="7">
    <location>
        <begin position="778"/>
        <end position="797"/>
    </location>
</feature>
<evidence type="ECO:0000256" key="3">
    <source>
        <dbReference type="ARBA" id="ARBA00022989"/>
    </source>
</evidence>
<dbReference type="Pfam" id="PF25805">
    <property type="entry name" value="IQUB"/>
    <property type="match status" value="2"/>
</dbReference>
<feature type="transmembrane region" description="Helical" evidence="7">
    <location>
        <begin position="701"/>
        <end position="723"/>
    </location>
</feature>
<keyword evidence="3 7" id="KW-1133">Transmembrane helix</keyword>
<comment type="subcellular location">
    <subcellularLocation>
        <location evidence="1">Membrane</location>
        <topology evidence="1">Multi-pass membrane protein</topology>
    </subcellularLocation>
</comment>
<dbReference type="EMBL" id="VEVO01000006">
    <property type="protein sequence ID" value="KAF0040444.1"/>
    <property type="molecule type" value="Genomic_DNA"/>
</dbReference>
<dbReference type="CDD" id="cd17061">
    <property type="entry name" value="Ubl_IQUB"/>
    <property type="match status" value="1"/>
</dbReference>
<dbReference type="InterPro" id="IPR057887">
    <property type="entry name" value="IQUB_helical"/>
</dbReference>
<keyword evidence="5" id="KW-0175">Coiled coil</keyword>
<evidence type="ECO:0000256" key="4">
    <source>
        <dbReference type="ARBA" id="ARBA00023136"/>
    </source>
</evidence>
<evidence type="ECO:0000313" key="9">
    <source>
        <dbReference type="EMBL" id="KAF0040444.1"/>
    </source>
</evidence>
<evidence type="ECO:0000259" key="8">
    <source>
        <dbReference type="PROSITE" id="PS50053"/>
    </source>
</evidence>
<evidence type="ECO:0000256" key="2">
    <source>
        <dbReference type="ARBA" id="ARBA00022692"/>
    </source>
</evidence>
<dbReference type="GO" id="GO:0022857">
    <property type="term" value="F:transmembrane transporter activity"/>
    <property type="evidence" value="ECO:0007669"/>
    <property type="project" value="InterPro"/>
</dbReference>
<dbReference type="AlphaFoldDB" id="A0A6A4TBB6"/>
<feature type="region of interest" description="Disordered" evidence="6">
    <location>
        <begin position="1"/>
        <end position="39"/>
    </location>
</feature>
<dbReference type="Proteomes" id="UP000438429">
    <property type="component" value="Unassembled WGS sequence"/>
</dbReference>
<proteinExistence type="predicted"/>
<dbReference type="InterPro" id="IPR037695">
    <property type="entry name" value="IQUB"/>
</dbReference>
<dbReference type="InterPro" id="IPR000626">
    <property type="entry name" value="Ubiquitin-like_dom"/>
</dbReference>
<dbReference type="SUPFAM" id="SSF54236">
    <property type="entry name" value="Ubiquitin-like"/>
    <property type="match status" value="1"/>
</dbReference>
<sequence length="1046" mass="118607">MQTLSLPGNQDAMDEVEEARTPADLPDDTEQVGEPQTIDTVGNSEETDVLETAEEAETQTYLSDDEEQLIEPQTADSVGNATATVKVVLVPHGHVMTVAFAIGLSIQELKCHLASELRVPVEVLQISLDGRVVAENQSLMELGVQPNSSTRLEMSSIDPTTHPLRPLHPPEHDNMPDVITVRVKTGPSTLPSVCAVLFNTVCVCHELLMSSGTVDDGVFQEVVVEIECPRQQKAFVGGYRHRLTGAEFHHAAVQTLPKKRADSGVGLFSRGTQVICLQSFVRRWFAQKAVDRLRRQRDRRLAWLKLQEKRRKEEKEEELRERHRRWMNPQRREDFNLLYHSLEKWWCEEEQWINLSMRGAERKAALCTLLEQETQLIAAIGCHRIAVQKDNYDKTIRNFLNKDMVDLIDREEELMTRSVKAGNLEGLRRRISTLFLQFIKTPAFNPEVAKLLMNPTQLKNDMFFCRSCHRYLRSANISLGASTRLNVRCRDCASLDNIARARVDFSCYKNILRRLRVDEQLLNDDAKIPFLLQVEDVQYLVEVIWSSCSALKASSDLYSLVFVRWDSKRDWSPWNCILLSKEETSAHLELQHVLKDMVDLIDREEELMTRSVKAGNLEGLRRRISTLFLQFIKTPAFNPEVAKLLMKVSQVHQVHHGENFKIINLRIQQEEKEKGRQQAKRKNKRKKERHRMMKRLSKTLWNYRSICLIVLTPLLLLPLPVVVSTKQAECAFVLLLMATYWVTEVIPLSMTAMLPAILFPMFGIMNSSGVAKEYFKDFHFLLVGVTCLATSIEKWGLHRRIALRLVTMVGVNPAWLMLGFMSGCAFLSMWVQNTSAVMMMMPIVEAVLQQILGAKVYAGEDNPNLQLDEIDDHIEKMNKNLSDREDPDGPEETFICVQIQPVPEPAAALAAECTPVTPSRTQQDLMTCKAMCIAIAYSSNIGGIATLPGTSPNLIFSEYLNQGPDLLERVPGLDAMESGPADLATIVVACIIVTTVTEVASNAATITIFLPILSPLLFDEVFRQFLFRSLLLFNRLDEFSPASLNR</sequence>
<evidence type="ECO:0000256" key="6">
    <source>
        <dbReference type="SAM" id="MobiDB-lite"/>
    </source>
</evidence>
<reference evidence="9 10" key="1">
    <citation type="submission" date="2019-06" db="EMBL/GenBank/DDBJ databases">
        <title>Draft genomes of female and male turbot (Scophthalmus maximus).</title>
        <authorList>
            <person name="Xu H."/>
            <person name="Xu X.-W."/>
            <person name="Shao C."/>
            <person name="Chen S."/>
        </authorList>
    </citation>
    <scope>NUCLEOTIDE SEQUENCE [LARGE SCALE GENOMIC DNA]</scope>
    <source>
        <strain evidence="9">Ysfricsl-2016a</strain>
        <tissue evidence="9">Blood</tissue>
    </source>
</reference>
<feature type="transmembrane region" description="Helical" evidence="7">
    <location>
        <begin position="809"/>
        <end position="831"/>
    </location>
</feature>
<evidence type="ECO:0000313" key="10">
    <source>
        <dbReference type="Proteomes" id="UP000438429"/>
    </source>
</evidence>
<organism evidence="9 10">
    <name type="scientific">Scophthalmus maximus</name>
    <name type="common">Turbot</name>
    <name type="synonym">Psetta maxima</name>
    <dbReference type="NCBI Taxonomy" id="52904"/>
    <lineage>
        <taxon>Eukaryota</taxon>
        <taxon>Metazoa</taxon>
        <taxon>Chordata</taxon>
        <taxon>Craniata</taxon>
        <taxon>Vertebrata</taxon>
        <taxon>Euteleostomi</taxon>
        <taxon>Actinopterygii</taxon>
        <taxon>Neopterygii</taxon>
        <taxon>Teleostei</taxon>
        <taxon>Neoteleostei</taxon>
        <taxon>Acanthomorphata</taxon>
        <taxon>Carangaria</taxon>
        <taxon>Pleuronectiformes</taxon>
        <taxon>Pleuronectoidei</taxon>
        <taxon>Scophthalmidae</taxon>
        <taxon>Scophthalmus</taxon>
    </lineage>
</organism>
<dbReference type="PANTHER" id="PTHR21074:SF0">
    <property type="entry name" value="IQ AND UBIQUITIN-LIKE DOMAIN-CONTAINING PROTEIN"/>
    <property type="match status" value="1"/>
</dbReference>
<dbReference type="GO" id="GO:0016020">
    <property type="term" value="C:membrane"/>
    <property type="evidence" value="ECO:0007669"/>
    <property type="project" value="UniProtKB-SubCell"/>
</dbReference>
<evidence type="ECO:0000256" key="7">
    <source>
        <dbReference type="SAM" id="Phobius"/>
    </source>
</evidence>